<dbReference type="Pfam" id="PF01527">
    <property type="entry name" value="HTH_Tnp_1"/>
    <property type="match status" value="1"/>
</dbReference>
<reference evidence="10 11" key="1">
    <citation type="submission" date="2018-06" db="EMBL/GenBank/DDBJ databases">
        <authorList>
            <consortium name="Pathogen Informatics"/>
            <person name="Doyle S."/>
        </authorList>
    </citation>
    <scope>NUCLEOTIDE SEQUENCE [LARGE SCALE GENOMIC DNA]</scope>
    <source>
        <strain evidence="10 11">NCTC8297</strain>
    </source>
</reference>
<evidence type="ECO:0000256" key="5">
    <source>
        <dbReference type="ARBA" id="ARBA00022970"/>
    </source>
</evidence>
<protein>
    <submittedName>
        <fullName evidence="10">L-asparagine permease</fullName>
    </submittedName>
</protein>
<keyword evidence="7 8" id="KW-0472">Membrane</keyword>
<dbReference type="SUPFAM" id="SSF46689">
    <property type="entry name" value="Homeodomain-like"/>
    <property type="match status" value="1"/>
</dbReference>
<organism evidence="10 11">
    <name type="scientific">Salmonella enterica subsp. arizonae</name>
    <dbReference type="NCBI Taxonomy" id="59203"/>
    <lineage>
        <taxon>Bacteria</taxon>
        <taxon>Pseudomonadati</taxon>
        <taxon>Pseudomonadota</taxon>
        <taxon>Gammaproteobacteria</taxon>
        <taxon>Enterobacterales</taxon>
        <taxon>Enterobacteriaceae</taxon>
        <taxon>Salmonella</taxon>
    </lineage>
</organism>
<evidence type="ECO:0000259" key="9">
    <source>
        <dbReference type="Pfam" id="PF00324"/>
    </source>
</evidence>
<evidence type="ECO:0000313" key="11">
    <source>
        <dbReference type="Proteomes" id="UP000254741"/>
    </source>
</evidence>
<dbReference type="GO" id="GO:0016020">
    <property type="term" value="C:membrane"/>
    <property type="evidence" value="ECO:0007669"/>
    <property type="project" value="UniProtKB-SubCell"/>
</dbReference>
<evidence type="ECO:0000256" key="6">
    <source>
        <dbReference type="ARBA" id="ARBA00022989"/>
    </source>
</evidence>
<dbReference type="InterPro" id="IPR002514">
    <property type="entry name" value="Transposase_8"/>
</dbReference>
<dbReference type="GO" id="GO:0003677">
    <property type="term" value="F:DNA binding"/>
    <property type="evidence" value="ECO:0007669"/>
    <property type="project" value="InterPro"/>
</dbReference>
<feature type="transmembrane region" description="Helical" evidence="8">
    <location>
        <begin position="143"/>
        <end position="161"/>
    </location>
</feature>
<keyword evidence="5" id="KW-0029">Amino-acid transport</keyword>
<keyword evidence="3" id="KW-0813">Transport</keyword>
<dbReference type="Gene3D" id="1.20.1740.10">
    <property type="entry name" value="Amino acid/polyamine transporter I"/>
    <property type="match status" value="1"/>
</dbReference>
<evidence type="ECO:0000256" key="8">
    <source>
        <dbReference type="SAM" id="Phobius"/>
    </source>
</evidence>
<keyword evidence="6 8" id="KW-1133">Transmembrane helix</keyword>
<dbReference type="GO" id="GO:0006313">
    <property type="term" value="P:DNA transposition"/>
    <property type="evidence" value="ECO:0007669"/>
    <property type="project" value="InterPro"/>
</dbReference>
<dbReference type="GO" id="GO:0055085">
    <property type="term" value="P:transmembrane transport"/>
    <property type="evidence" value="ECO:0007669"/>
    <property type="project" value="InterPro"/>
</dbReference>
<comment type="similarity">
    <text evidence="2">Belongs to the transposase 8 family.</text>
</comment>
<dbReference type="InterPro" id="IPR009057">
    <property type="entry name" value="Homeodomain-like_sf"/>
</dbReference>
<dbReference type="EMBL" id="UGXG01000002">
    <property type="protein sequence ID" value="SUG47742.1"/>
    <property type="molecule type" value="Genomic_DNA"/>
</dbReference>
<name>A0A379TAV0_SALER</name>
<dbReference type="GO" id="GO:0006865">
    <property type="term" value="P:amino acid transport"/>
    <property type="evidence" value="ECO:0007669"/>
    <property type="project" value="UniProtKB-KW"/>
</dbReference>
<evidence type="ECO:0000256" key="2">
    <source>
        <dbReference type="ARBA" id="ARBA00009964"/>
    </source>
</evidence>
<gene>
    <name evidence="10" type="primary">ansP</name>
    <name evidence="10" type="ORF">NCTC8297_03019</name>
</gene>
<evidence type="ECO:0000256" key="1">
    <source>
        <dbReference type="ARBA" id="ARBA00004141"/>
    </source>
</evidence>
<accession>A0A379TAV0</accession>
<feature type="domain" description="Amino acid permease/ SLC12A" evidence="9">
    <location>
        <begin position="62"/>
        <end position="144"/>
    </location>
</feature>
<proteinExistence type="inferred from homology"/>
<evidence type="ECO:0000256" key="7">
    <source>
        <dbReference type="ARBA" id="ARBA00023136"/>
    </source>
</evidence>
<dbReference type="InterPro" id="IPR004841">
    <property type="entry name" value="AA-permease/SLC12A_dom"/>
</dbReference>
<evidence type="ECO:0000313" key="10">
    <source>
        <dbReference type="EMBL" id="SUG47742.1"/>
    </source>
</evidence>
<dbReference type="Proteomes" id="UP000254741">
    <property type="component" value="Unassembled WGS sequence"/>
</dbReference>
<feature type="transmembrane region" description="Helical" evidence="8">
    <location>
        <begin position="104"/>
        <end position="123"/>
    </location>
</feature>
<sequence length="162" mass="18113">MKKTRYTEEQIAFALKQAETDTRVGEVCRKMGISEATFYNWNKKFAGLGDDRDLRYHRRSIIYALLGAFSDVPQWVFALGALAIVGTMNMIGIKWFAEMEFWFALVKVLAIVIFLVVGTIFLGTGQPLDGNTTGFHLITDNGGFFLLIALLNGITGHSRLVI</sequence>
<evidence type="ECO:0000256" key="3">
    <source>
        <dbReference type="ARBA" id="ARBA00022448"/>
    </source>
</evidence>
<dbReference type="GO" id="GO:0004803">
    <property type="term" value="F:transposase activity"/>
    <property type="evidence" value="ECO:0007669"/>
    <property type="project" value="InterPro"/>
</dbReference>
<evidence type="ECO:0000256" key="4">
    <source>
        <dbReference type="ARBA" id="ARBA00022692"/>
    </source>
</evidence>
<comment type="subcellular location">
    <subcellularLocation>
        <location evidence="1">Membrane</location>
        <topology evidence="1">Multi-pass membrane protein</topology>
    </subcellularLocation>
</comment>
<dbReference type="AlphaFoldDB" id="A0A379TAV0"/>
<dbReference type="Pfam" id="PF00324">
    <property type="entry name" value="AA_permease"/>
    <property type="match status" value="1"/>
</dbReference>
<dbReference type="PANTHER" id="PTHR43495">
    <property type="entry name" value="GABA PERMEASE"/>
    <property type="match status" value="1"/>
</dbReference>
<dbReference type="PANTHER" id="PTHR43495:SF1">
    <property type="entry name" value="L-ASPARAGINE PERMEASE"/>
    <property type="match status" value="1"/>
</dbReference>
<keyword evidence="4 8" id="KW-0812">Transmembrane</keyword>